<keyword evidence="3" id="KW-1185">Reference proteome</keyword>
<organism evidence="2 3">
    <name type="scientific">Pterulicium gracile</name>
    <dbReference type="NCBI Taxonomy" id="1884261"/>
    <lineage>
        <taxon>Eukaryota</taxon>
        <taxon>Fungi</taxon>
        <taxon>Dikarya</taxon>
        <taxon>Basidiomycota</taxon>
        <taxon>Agaricomycotina</taxon>
        <taxon>Agaricomycetes</taxon>
        <taxon>Agaricomycetidae</taxon>
        <taxon>Agaricales</taxon>
        <taxon>Pleurotineae</taxon>
        <taxon>Pterulaceae</taxon>
        <taxon>Pterulicium</taxon>
    </lineage>
</organism>
<dbReference type="Proteomes" id="UP000305067">
    <property type="component" value="Unassembled WGS sequence"/>
</dbReference>
<protein>
    <submittedName>
        <fullName evidence="2">Uncharacterized protein</fullName>
    </submittedName>
</protein>
<evidence type="ECO:0000256" key="1">
    <source>
        <dbReference type="SAM" id="MobiDB-lite"/>
    </source>
</evidence>
<gene>
    <name evidence="2" type="ORF">BDV98DRAFT_297334</name>
</gene>
<feature type="compositionally biased region" description="Polar residues" evidence="1">
    <location>
        <begin position="196"/>
        <end position="205"/>
    </location>
</feature>
<evidence type="ECO:0000313" key="3">
    <source>
        <dbReference type="Proteomes" id="UP000305067"/>
    </source>
</evidence>
<accession>A0A5C3Q794</accession>
<dbReference type="AlphaFoldDB" id="A0A5C3Q794"/>
<feature type="region of interest" description="Disordered" evidence="1">
    <location>
        <begin position="1"/>
        <end position="87"/>
    </location>
</feature>
<sequence>MPNPSSPRPILKRSASTHPPPTYGPHRHPPLAHAAVHFPPSPTLTRTFTVHSPTTYDRSPIVVGPNSCALPERGGRTYTLDDTASDDALERSANSRRLLNDHRHPRAFGRGSYTHADSTAMPMAGQQYTPPPIQAMPPYPPFMLPPLIADCSSSSSSCSESEESDGVHSPPLDFRTVNSIHGLAIPIPNKAGKPSQMYNTQASPSTPMPLSFLPHPPSAEDEQLARSSRRRRRPSPSPPTSNMNATMEEHGFGTSPKSMRSRGAMKTLKSSSSFALCSSMSGLGLDDSDSGCLGGF</sequence>
<name>A0A5C3Q794_9AGAR</name>
<proteinExistence type="predicted"/>
<dbReference type="EMBL" id="ML178853">
    <property type="protein sequence ID" value="TFK96909.1"/>
    <property type="molecule type" value="Genomic_DNA"/>
</dbReference>
<feature type="region of interest" description="Disordered" evidence="1">
    <location>
        <begin position="185"/>
        <end position="271"/>
    </location>
</feature>
<feature type="region of interest" description="Disordered" evidence="1">
    <location>
        <begin position="151"/>
        <end position="173"/>
    </location>
</feature>
<reference evidence="2 3" key="1">
    <citation type="journal article" date="2019" name="Nat. Ecol. Evol.">
        <title>Megaphylogeny resolves global patterns of mushroom evolution.</title>
        <authorList>
            <person name="Varga T."/>
            <person name="Krizsan K."/>
            <person name="Foldi C."/>
            <person name="Dima B."/>
            <person name="Sanchez-Garcia M."/>
            <person name="Sanchez-Ramirez S."/>
            <person name="Szollosi G.J."/>
            <person name="Szarkandi J.G."/>
            <person name="Papp V."/>
            <person name="Albert L."/>
            <person name="Andreopoulos W."/>
            <person name="Angelini C."/>
            <person name="Antonin V."/>
            <person name="Barry K.W."/>
            <person name="Bougher N.L."/>
            <person name="Buchanan P."/>
            <person name="Buyck B."/>
            <person name="Bense V."/>
            <person name="Catcheside P."/>
            <person name="Chovatia M."/>
            <person name="Cooper J."/>
            <person name="Damon W."/>
            <person name="Desjardin D."/>
            <person name="Finy P."/>
            <person name="Geml J."/>
            <person name="Haridas S."/>
            <person name="Hughes K."/>
            <person name="Justo A."/>
            <person name="Karasinski D."/>
            <person name="Kautmanova I."/>
            <person name="Kiss B."/>
            <person name="Kocsube S."/>
            <person name="Kotiranta H."/>
            <person name="LaButti K.M."/>
            <person name="Lechner B.E."/>
            <person name="Liimatainen K."/>
            <person name="Lipzen A."/>
            <person name="Lukacs Z."/>
            <person name="Mihaltcheva S."/>
            <person name="Morgado L.N."/>
            <person name="Niskanen T."/>
            <person name="Noordeloos M.E."/>
            <person name="Ohm R.A."/>
            <person name="Ortiz-Santana B."/>
            <person name="Ovrebo C."/>
            <person name="Racz N."/>
            <person name="Riley R."/>
            <person name="Savchenko A."/>
            <person name="Shiryaev A."/>
            <person name="Soop K."/>
            <person name="Spirin V."/>
            <person name="Szebenyi C."/>
            <person name="Tomsovsky M."/>
            <person name="Tulloss R.E."/>
            <person name="Uehling J."/>
            <person name="Grigoriev I.V."/>
            <person name="Vagvolgyi C."/>
            <person name="Papp T."/>
            <person name="Martin F.M."/>
            <person name="Miettinen O."/>
            <person name="Hibbett D.S."/>
            <person name="Nagy L.G."/>
        </authorList>
    </citation>
    <scope>NUCLEOTIDE SEQUENCE [LARGE SCALE GENOMIC DNA]</scope>
    <source>
        <strain evidence="2 3">CBS 309.79</strain>
    </source>
</reference>
<evidence type="ECO:0000313" key="2">
    <source>
        <dbReference type="EMBL" id="TFK96909.1"/>
    </source>
</evidence>
<feature type="compositionally biased region" description="Polar residues" evidence="1">
    <location>
        <begin position="43"/>
        <end position="57"/>
    </location>
</feature>
<dbReference type="OrthoDB" id="3187054at2759"/>